<keyword evidence="2" id="KW-1185">Reference proteome</keyword>
<protein>
    <submittedName>
        <fullName evidence="1">Uncharacterized protein</fullName>
    </submittedName>
</protein>
<gene>
    <name evidence="1" type="ORF">TARUN_3028</name>
</gene>
<evidence type="ECO:0000313" key="1">
    <source>
        <dbReference type="EMBL" id="RFU79207.1"/>
    </source>
</evidence>
<dbReference type="OrthoDB" id="3559235at2759"/>
<organism evidence="1 2">
    <name type="scientific">Trichoderma arundinaceum</name>
    <dbReference type="NCBI Taxonomy" id="490622"/>
    <lineage>
        <taxon>Eukaryota</taxon>
        <taxon>Fungi</taxon>
        <taxon>Dikarya</taxon>
        <taxon>Ascomycota</taxon>
        <taxon>Pezizomycotina</taxon>
        <taxon>Sordariomycetes</taxon>
        <taxon>Hypocreomycetidae</taxon>
        <taxon>Hypocreales</taxon>
        <taxon>Hypocreaceae</taxon>
        <taxon>Trichoderma</taxon>
    </lineage>
</organism>
<dbReference type="EMBL" id="PXOA01000171">
    <property type="protein sequence ID" value="RFU79207.1"/>
    <property type="molecule type" value="Genomic_DNA"/>
</dbReference>
<comment type="caution">
    <text evidence="1">The sequence shown here is derived from an EMBL/GenBank/DDBJ whole genome shotgun (WGS) entry which is preliminary data.</text>
</comment>
<proteinExistence type="predicted"/>
<accession>A0A395NTP8</accession>
<evidence type="ECO:0000313" key="2">
    <source>
        <dbReference type="Proteomes" id="UP000266272"/>
    </source>
</evidence>
<dbReference type="AlphaFoldDB" id="A0A395NTP8"/>
<dbReference type="Proteomes" id="UP000266272">
    <property type="component" value="Unassembled WGS sequence"/>
</dbReference>
<sequence length="291" mass="32120">MISRSRATSVTSIDELISCEFETVREIQNTRERVEGNSQALDGVFTQLATAERLLAQVKGDHRLQTAVVEEQVRAVLDLTREVKKIVGKLTRSPLGKFTRYKFSDNDRYNEQLNDLNSRFNETLSQASLQVSAITINVSERQEGYHASLNVRSHTNTKMNAVSDANAVPRNLPGEQHMVQHTASIDPIQNQPTVREAIEQDAPQTSNNHKASEILNNAKGSAEAKRASIYENKVTGTMQIITGNIGFESGYEPTFNGLSTIHNNTMGAGAKIITGDVGGEAAIVMMKDFWK</sequence>
<reference evidence="1 2" key="1">
    <citation type="journal article" date="2018" name="PLoS Pathog.">
        <title>Evolution of structural diversity of trichothecenes, a family of toxins produced by plant pathogenic and entomopathogenic fungi.</title>
        <authorList>
            <person name="Proctor R.H."/>
            <person name="McCormick S.P."/>
            <person name="Kim H.S."/>
            <person name="Cardoza R.E."/>
            <person name="Stanley A.M."/>
            <person name="Lindo L."/>
            <person name="Kelly A."/>
            <person name="Brown D.W."/>
            <person name="Lee T."/>
            <person name="Vaughan M.M."/>
            <person name="Alexander N.J."/>
            <person name="Busman M."/>
            <person name="Gutierrez S."/>
        </authorList>
    </citation>
    <scope>NUCLEOTIDE SEQUENCE [LARGE SCALE GENOMIC DNA]</scope>
    <source>
        <strain evidence="1 2">IBT 40837</strain>
    </source>
</reference>
<name>A0A395NTP8_TRIAR</name>